<dbReference type="InterPro" id="IPR021799">
    <property type="entry name" value="PIN-like_prokaryotic"/>
</dbReference>
<sequence length="162" mass="17606">MIIVSNTSPLSNLAAIGHLHLLSQIYPKIIIPQAVANELTNAPPEDAAIRTVSNLDWIEIQPVTHRSQVETLLQKKLDLGEAEAIALALELNADRLLIDEQLGRREASNLGIEITGILGILVAAKARLLIPAVQPIMDALIAQAGFRISTELYIRILQAVDE</sequence>
<comment type="caution">
    <text evidence="1">The sequence shown here is derived from an EMBL/GenBank/DDBJ whole genome shotgun (WGS) entry which is preliminary data.</text>
</comment>
<dbReference type="Proteomes" id="UP001525961">
    <property type="component" value="Unassembled WGS sequence"/>
</dbReference>
<keyword evidence="2" id="KW-1185">Reference proteome</keyword>
<dbReference type="RefSeq" id="WP_261236790.1">
    <property type="nucleotide sequence ID" value="NZ_JAMXFA010000036.1"/>
</dbReference>
<evidence type="ECO:0000313" key="1">
    <source>
        <dbReference type="EMBL" id="MCT7980343.1"/>
    </source>
</evidence>
<proteinExistence type="predicted"/>
<accession>A0ABT2NCC4</accession>
<gene>
    <name evidence="1" type="ORF">NG792_21715</name>
</gene>
<evidence type="ECO:0000313" key="2">
    <source>
        <dbReference type="Proteomes" id="UP001525961"/>
    </source>
</evidence>
<dbReference type="Pfam" id="PF11848">
    <property type="entry name" value="DUF3368"/>
    <property type="match status" value="1"/>
</dbReference>
<dbReference type="PANTHER" id="PTHR39550:SF1">
    <property type="entry name" value="SLL0658 PROTEIN"/>
    <property type="match status" value="1"/>
</dbReference>
<protein>
    <submittedName>
        <fullName evidence="1">DUF3368 domain-containing protein</fullName>
    </submittedName>
</protein>
<organism evidence="1 2">
    <name type="scientific">Laspinema olomoucense D3b</name>
    <dbReference type="NCBI Taxonomy" id="2953688"/>
    <lineage>
        <taxon>Bacteria</taxon>
        <taxon>Bacillati</taxon>
        <taxon>Cyanobacteriota</taxon>
        <taxon>Cyanophyceae</taxon>
        <taxon>Oscillatoriophycideae</taxon>
        <taxon>Oscillatoriales</taxon>
        <taxon>Laspinemataceae</taxon>
        <taxon>Laspinema</taxon>
        <taxon>Laspinema olomoucense</taxon>
    </lineage>
</organism>
<dbReference type="PANTHER" id="PTHR39550">
    <property type="entry name" value="SLL0658 PROTEIN"/>
    <property type="match status" value="1"/>
</dbReference>
<name>A0ABT2NCC4_9CYAN</name>
<dbReference type="EMBL" id="JAMXFA010000036">
    <property type="protein sequence ID" value="MCT7980343.1"/>
    <property type="molecule type" value="Genomic_DNA"/>
</dbReference>
<reference evidence="1 2" key="1">
    <citation type="journal article" date="2022" name="Front. Microbiol.">
        <title>High genomic differentiation and limited gene flow indicate recent cryptic speciation within the genus Laspinema (cyanobacteria).</title>
        <authorList>
            <person name="Stanojkovic A."/>
            <person name="Skoupy S."/>
            <person name="Skaloud P."/>
            <person name="Dvorak P."/>
        </authorList>
    </citation>
    <scope>NUCLEOTIDE SEQUENCE [LARGE SCALE GENOMIC DNA]</scope>
    <source>
        <strain evidence="1 2">D3b</strain>
    </source>
</reference>